<proteinExistence type="predicted"/>
<feature type="compositionally biased region" description="Polar residues" evidence="2">
    <location>
        <begin position="20"/>
        <end position="32"/>
    </location>
</feature>
<feature type="compositionally biased region" description="Basic and acidic residues" evidence="2">
    <location>
        <begin position="36"/>
        <end position="46"/>
    </location>
</feature>
<sequence>MTDTDENSTDEKGRKRMADQENNIFSRSSKTARTPGKKEKPADGDKLEKIMEMMMQLTTDIKEIRKGNHEYKLELRGLKVENEKIKEDNLKLRQELEKVKERVEKLDRDNRKNNIVVSGWKGEIGTDKPLAENMEKFLGRIVEGEVAVKNAYQLGPKICLVELGKKEDKLKVMQNKKKLKNEGGDRIYINDDWTPEERDINKKIREIAKEERNKGKQVKLGYSKVTIEGKTYKWNKHSETLEEVSKN</sequence>
<feature type="coiled-coil region" evidence="1">
    <location>
        <begin position="68"/>
        <end position="109"/>
    </location>
</feature>
<dbReference type="Gene3D" id="1.20.5.340">
    <property type="match status" value="1"/>
</dbReference>
<evidence type="ECO:0000256" key="2">
    <source>
        <dbReference type="SAM" id="MobiDB-lite"/>
    </source>
</evidence>
<comment type="caution">
    <text evidence="3">The sequence shown here is derived from an EMBL/GenBank/DDBJ whole genome shotgun (WGS) entry which is preliminary data.</text>
</comment>
<dbReference type="EMBL" id="JALNTZ010000004">
    <property type="protein sequence ID" value="KAJ3656829.1"/>
    <property type="molecule type" value="Genomic_DNA"/>
</dbReference>
<feature type="region of interest" description="Disordered" evidence="2">
    <location>
        <begin position="1"/>
        <end position="46"/>
    </location>
</feature>
<accession>A0AA38MHZ6</accession>
<evidence type="ECO:0008006" key="5">
    <source>
        <dbReference type="Google" id="ProtNLM"/>
    </source>
</evidence>
<dbReference type="Proteomes" id="UP001168821">
    <property type="component" value="Unassembled WGS sequence"/>
</dbReference>
<organism evidence="3 4">
    <name type="scientific">Zophobas morio</name>
    <dbReference type="NCBI Taxonomy" id="2755281"/>
    <lineage>
        <taxon>Eukaryota</taxon>
        <taxon>Metazoa</taxon>
        <taxon>Ecdysozoa</taxon>
        <taxon>Arthropoda</taxon>
        <taxon>Hexapoda</taxon>
        <taxon>Insecta</taxon>
        <taxon>Pterygota</taxon>
        <taxon>Neoptera</taxon>
        <taxon>Endopterygota</taxon>
        <taxon>Coleoptera</taxon>
        <taxon>Polyphaga</taxon>
        <taxon>Cucujiformia</taxon>
        <taxon>Tenebrionidae</taxon>
        <taxon>Zophobas</taxon>
    </lineage>
</organism>
<feature type="compositionally biased region" description="Basic and acidic residues" evidence="2">
    <location>
        <begin position="9"/>
        <end position="19"/>
    </location>
</feature>
<evidence type="ECO:0000256" key="1">
    <source>
        <dbReference type="SAM" id="Coils"/>
    </source>
</evidence>
<dbReference type="AlphaFoldDB" id="A0AA38MHZ6"/>
<reference evidence="3" key="1">
    <citation type="journal article" date="2023" name="G3 (Bethesda)">
        <title>Whole genome assemblies of Zophobas morio and Tenebrio molitor.</title>
        <authorList>
            <person name="Kaur S."/>
            <person name="Stinson S.A."/>
            <person name="diCenzo G.C."/>
        </authorList>
    </citation>
    <scope>NUCLEOTIDE SEQUENCE</scope>
    <source>
        <strain evidence="3">QUZm001</strain>
    </source>
</reference>
<keyword evidence="1" id="KW-0175">Coiled coil</keyword>
<protein>
    <recommendedName>
        <fullName evidence="5">Endonuclease-reverse transcriptase</fullName>
    </recommendedName>
</protein>
<evidence type="ECO:0000313" key="3">
    <source>
        <dbReference type="EMBL" id="KAJ3656829.1"/>
    </source>
</evidence>
<keyword evidence="4" id="KW-1185">Reference proteome</keyword>
<evidence type="ECO:0000313" key="4">
    <source>
        <dbReference type="Proteomes" id="UP001168821"/>
    </source>
</evidence>
<name>A0AA38MHZ6_9CUCU</name>
<gene>
    <name evidence="3" type="ORF">Zmor_015874</name>
</gene>